<protein>
    <submittedName>
        <fullName evidence="5">Uncharacterized protein</fullName>
    </submittedName>
</protein>
<feature type="repeat" description="ANK" evidence="3">
    <location>
        <begin position="570"/>
        <end position="602"/>
    </location>
</feature>
<evidence type="ECO:0000256" key="4">
    <source>
        <dbReference type="SAM" id="MobiDB-lite"/>
    </source>
</evidence>
<feature type="repeat" description="ANK" evidence="3">
    <location>
        <begin position="394"/>
        <end position="426"/>
    </location>
</feature>
<dbReference type="EMBL" id="PZQS01000003">
    <property type="protein sequence ID" value="PVD33493.1"/>
    <property type="molecule type" value="Genomic_DNA"/>
</dbReference>
<evidence type="ECO:0000313" key="6">
    <source>
        <dbReference type="Proteomes" id="UP000245119"/>
    </source>
</evidence>
<evidence type="ECO:0000256" key="3">
    <source>
        <dbReference type="PROSITE-ProRule" id="PRU00023"/>
    </source>
</evidence>
<feature type="repeat" description="ANK" evidence="3">
    <location>
        <begin position="498"/>
        <end position="530"/>
    </location>
</feature>
<reference evidence="5 6" key="1">
    <citation type="submission" date="2018-04" db="EMBL/GenBank/DDBJ databases">
        <title>The genome of golden apple snail Pomacea canaliculata provides insight into stress tolerance and invasive adaptation.</title>
        <authorList>
            <person name="Liu C."/>
            <person name="Liu B."/>
            <person name="Ren Y."/>
            <person name="Zhang Y."/>
            <person name="Wang H."/>
            <person name="Li S."/>
            <person name="Jiang F."/>
            <person name="Yin L."/>
            <person name="Zhang G."/>
            <person name="Qian W."/>
            <person name="Fan W."/>
        </authorList>
    </citation>
    <scope>NUCLEOTIDE SEQUENCE [LARGE SCALE GENOMIC DNA]</scope>
    <source>
        <strain evidence="5">SZHN2017</strain>
        <tissue evidence="5">Muscle</tissue>
    </source>
</reference>
<feature type="repeat" description="ANK" evidence="3">
    <location>
        <begin position="319"/>
        <end position="351"/>
    </location>
</feature>
<dbReference type="PROSITE" id="PS50088">
    <property type="entry name" value="ANK_REPEAT"/>
    <property type="match status" value="8"/>
</dbReference>
<dbReference type="STRING" id="400727.A0A2T7PJ85"/>
<dbReference type="InterPro" id="IPR036770">
    <property type="entry name" value="Ankyrin_rpt-contain_sf"/>
</dbReference>
<dbReference type="Gene3D" id="1.25.40.20">
    <property type="entry name" value="Ankyrin repeat-containing domain"/>
    <property type="match status" value="4"/>
</dbReference>
<feature type="repeat" description="ANK" evidence="3">
    <location>
        <begin position="641"/>
        <end position="673"/>
    </location>
</feature>
<evidence type="ECO:0000256" key="2">
    <source>
        <dbReference type="ARBA" id="ARBA00023043"/>
    </source>
</evidence>
<name>A0A2T7PJ85_POMCA</name>
<dbReference type="OrthoDB" id="10071127at2759"/>
<dbReference type="AlphaFoldDB" id="A0A2T7PJ85"/>
<evidence type="ECO:0000313" key="5">
    <source>
        <dbReference type="EMBL" id="PVD33493.1"/>
    </source>
</evidence>
<comment type="caution">
    <text evidence="5">The sequence shown here is derived from an EMBL/GenBank/DDBJ whole genome shotgun (WGS) entry which is preliminary data.</text>
</comment>
<dbReference type="SMART" id="SM00248">
    <property type="entry name" value="ANK"/>
    <property type="match status" value="12"/>
</dbReference>
<dbReference type="PANTHER" id="PTHR24198">
    <property type="entry name" value="ANKYRIN REPEAT AND PROTEIN KINASE DOMAIN-CONTAINING PROTEIN"/>
    <property type="match status" value="1"/>
</dbReference>
<keyword evidence="2 3" id="KW-0040">ANK repeat</keyword>
<dbReference type="PANTHER" id="PTHR24198:SF165">
    <property type="entry name" value="ANKYRIN REPEAT-CONTAINING PROTEIN-RELATED"/>
    <property type="match status" value="1"/>
</dbReference>
<proteinExistence type="predicted"/>
<feature type="region of interest" description="Disordered" evidence="4">
    <location>
        <begin position="1"/>
        <end position="23"/>
    </location>
</feature>
<sequence>MESGPQTQESSVVATSQDMSHTNKTLPHIKTATELNTAAESSNWTLVNDLLSADGVCRCDVEQCCLLHKLAAAPEVSLSLARDILTKILKHKVDINMLDTNGDTAVVVAARCDNTKMVMELLSRQAALPPDVTHVCSFLQTLTNNWKPQETPYMHALVVKLLWDRLQDTALHSCHKQLHHTLVRLAVTFHTSLVREMFVAEQQVNSVDSEGMAVLHRVAMFDSEDHVRVVLFLIIKGANLNLQNTTGDTPLHVAVKHKNWNMMEVLLHRRGKSDVMDCEQRSVLHIAASFSDPVQFPNIDKILPLLIRNNNDINKEDGEGNTPLHLAALAGNIRFMKTLLDHGARADGVNKEQKTVLHMMATAKNNTSSNVDSLRKVLSLIVKRGAPYQKTDCAGHSALHLGAKNGNWTLVEFLLQLTHKVGDLNSKCHLGDSAIHLAAKCQNWDIVKLLVEEGALIDELDNEGFHVLHKMAMGESVDKDLLSLFVTNSFNFNIPCLAGDTVVHMASRHNNWSMVECLIEHVGNIDEVDSDGLAVIQRLVLSTKGKLPSHFSLFSRLIELGADCTCRDLNGDTVLHLAARNDHWDIVQYLVDLGEGTPAPDSEGFVILHRASVRGIPDSSARELFLSLLKCKPDLDKRTKQGDTAIHLAAKHDQWEVVMILIEHSANIFDCDSEDTSVLQRILRNLCSLQSVVIVQLQVKETAIEQDTNFHKELAFEAARCGNWDVVKFLVDQRVNTHHVDPEGL</sequence>
<keyword evidence="1" id="KW-0677">Repeat</keyword>
<dbReference type="SUPFAM" id="SSF48403">
    <property type="entry name" value="Ankyrin repeat"/>
    <property type="match status" value="2"/>
</dbReference>
<accession>A0A2T7PJ85</accession>
<feature type="repeat" description="ANK" evidence="3">
    <location>
        <begin position="246"/>
        <end position="278"/>
    </location>
</feature>
<feature type="repeat" description="ANK" evidence="3">
    <location>
        <begin position="210"/>
        <end position="245"/>
    </location>
</feature>
<keyword evidence="6" id="KW-1185">Reference proteome</keyword>
<feature type="repeat" description="ANK" evidence="3">
    <location>
        <begin position="430"/>
        <end position="462"/>
    </location>
</feature>
<organism evidence="5 6">
    <name type="scientific">Pomacea canaliculata</name>
    <name type="common">Golden apple snail</name>
    <dbReference type="NCBI Taxonomy" id="400727"/>
    <lineage>
        <taxon>Eukaryota</taxon>
        <taxon>Metazoa</taxon>
        <taxon>Spiralia</taxon>
        <taxon>Lophotrochozoa</taxon>
        <taxon>Mollusca</taxon>
        <taxon>Gastropoda</taxon>
        <taxon>Caenogastropoda</taxon>
        <taxon>Architaenioglossa</taxon>
        <taxon>Ampullarioidea</taxon>
        <taxon>Ampullariidae</taxon>
        <taxon>Pomacea</taxon>
    </lineage>
</organism>
<dbReference type="PROSITE" id="PS50297">
    <property type="entry name" value="ANK_REP_REGION"/>
    <property type="match status" value="6"/>
</dbReference>
<evidence type="ECO:0000256" key="1">
    <source>
        <dbReference type="ARBA" id="ARBA00022737"/>
    </source>
</evidence>
<dbReference type="Pfam" id="PF12796">
    <property type="entry name" value="Ank_2"/>
    <property type="match status" value="4"/>
</dbReference>
<dbReference type="PRINTS" id="PR01415">
    <property type="entry name" value="ANKYRIN"/>
</dbReference>
<gene>
    <name evidence="5" type="ORF">C0Q70_04749</name>
</gene>
<dbReference type="InterPro" id="IPR002110">
    <property type="entry name" value="Ankyrin_rpt"/>
</dbReference>
<dbReference type="Pfam" id="PF00023">
    <property type="entry name" value="Ank"/>
    <property type="match status" value="2"/>
</dbReference>
<dbReference type="Proteomes" id="UP000245119">
    <property type="component" value="Linkage Group LG3"/>
</dbReference>